<gene>
    <name evidence="3" type="ORF">VP1G_05362</name>
</gene>
<dbReference type="OrthoDB" id="62952at2759"/>
<accession>A0A194V2E1</accession>
<dbReference type="STRING" id="694573.A0A194V2E1"/>
<dbReference type="Proteomes" id="UP000078576">
    <property type="component" value="Unassembled WGS sequence"/>
</dbReference>
<dbReference type="InterPro" id="IPR038883">
    <property type="entry name" value="AN11006-like"/>
</dbReference>
<evidence type="ECO:0000313" key="4">
    <source>
        <dbReference type="Proteomes" id="UP000078576"/>
    </source>
</evidence>
<evidence type="ECO:0000259" key="2">
    <source>
        <dbReference type="Pfam" id="PF24864"/>
    </source>
</evidence>
<feature type="region of interest" description="Disordered" evidence="1">
    <location>
        <begin position="22"/>
        <end position="45"/>
    </location>
</feature>
<proteinExistence type="predicted"/>
<evidence type="ECO:0000313" key="3">
    <source>
        <dbReference type="EMBL" id="KUI58115.1"/>
    </source>
</evidence>
<feature type="compositionally biased region" description="Acidic residues" evidence="1">
    <location>
        <begin position="22"/>
        <end position="32"/>
    </location>
</feature>
<keyword evidence="4" id="KW-1185">Reference proteome</keyword>
<reference evidence="4" key="1">
    <citation type="submission" date="2014-12" db="EMBL/GenBank/DDBJ databases">
        <title>Genome Sequence of Valsa Canker Pathogens Uncovers a Specific Adaption of Colonization on Woody Bark.</title>
        <authorList>
            <person name="Yin Z."/>
            <person name="Liu H."/>
            <person name="Gao X."/>
            <person name="Li Z."/>
            <person name="Song N."/>
            <person name="Ke X."/>
            <person name="Dai Q."/>
            <person name="Wu Y."/>
            <person name="Sun Y."/>
            <person name="Xu J.-R."/>
            <person name="Kang Z.K."/>
            <person name="Wang L."/>
            <person name="Huang L."/>
        </authorList>
    </citation>
    <scope>NUCLEOTIDE SEQUENCE [LARGE SCALE GENOMIC DNA]</scope>
    <source>
        <strain evidence="4">SXYL134</strain>
    </source>
</reference>
<dbReference type="AlphaFoldDB" id="A0A194V2E1"/>
<feature type="domain" description="DUF7730" evidence="2">
    <location>
        <begin position="71"/>
        <end position="190"/>
    </location>
</feature>
<evidence type="ECO:0000256" key="1">
    <source>
        <dbReference type="SAM" id="MobiDB-lite"/>
    </source>
</evidence>
<name>A0A194V2E1_CYTMA</name>
<organism evidence="3 4">
    <name type="scientific">Cytospora mali</name>
    <name type="common">Apple Valsa canker fungus</name>
    <name type="synonym">Valsa mali</name>
    <dbReference type="NCBI Taxonomy" id="578113"/>
    <lineage>
        <taxon>Eukaryota</taxon>
        <taxon>Fungi</taxon>
        <taxon>Dikarya</taxon>
        <taxon>Ascomycota</taxon>
        <taxon>Pezizomycotina</taxon>
        <taxon>Sordariomycetes</taxon>
        <taxon>Sordariomycetidae</taxon>
        <taxon>Diaporthales</taxon>
        <taxon>Cytosporaceae</taxon>
        <taxon>Cytospora</taxon>
    </lineage>
</organism>
<dbReference type="PANTHER" id="PTHR42085:SF2">
    <property type="entry name" value="F-BOX DOMAIN-CONTAINING PROTEIN"/>
    <property type="match status" value="1"/>
</dbReference>
<dbReference type="InterPro" id="IPR056632">
    <property type="entry name" value="DUF7730"/>
</dbReference>
<sequence>MSRYPKRKRKAVSYLEKAVNIDTDDEDDDDDNTGNPSKKAKTSMIVKKGLGLGRQKKKKAKAAPKDAPFPFMGLPAELRNKIYSLVVCNPNNKVYITHMRCSKGRKRAVHHVDGNWRRFWNSPRYYYNYLRTRVTKLAILRTCKQVHDEAIGIMYAQEFLFENLLSMQTFLVNMSPATIGRLKHIDFALERFSTQEIPFFPAVFSLL</sequence>
<dbReference type="PANTHER" id="PTHR42085">
    <property type="entry name" value="F-BOX DOMAIN-CONTAINING PROTEIN"/>
    <property type="match status" value="1"/>
</dbReference>
<dbReference type="Pfam" id="PF24864">
    <property type="entry name" value="DUF7730"/>
    <property type="match status" value="1"/>
</dbReference>
<protein>
    <recommendedName>
        <fullName evidence="2">DUF7730 domain-containing protein</fullName>
    </recommendedName>
</protein>
<dbReference type="EMBL" id="KN714708">
    <property type="protein sequence ID" value="KUI58115.1"/>
    <property type="molecule type" value="Genomic_DNA"/>
</dbReference>